<keyword evidence="3" id="KW-1185">Reference proteome</keyword>
<evidence type="ECO:0000313" key="2">
    <source>
        <dbReference type="EMBL" id="TWT68394.1"/>
    </source>
</evidence>
<accession>A0A5C5XZS2</accession>
<protein>
    <submittedName>
        <fullName evidence="2">Uncharacterized protein</fullName>
    </submittedName>
</protein>
<dbReference type="OrthoDB" id="10000396at2"/>
<sequence>MSDNGELKQRVGFAIRLAEAMEKLNGLIRCESVSDKEAELAEVRLSLLNLQDELHSEHEWLTDRGSKVEIEGKTHNWSLVEFVVGVNRFNEYYEEFEQGVAIWGPSNWQHNRKFESKFRSAVAELRAFTIKAEAIQSNVSFKEARRIVTRRVIDSGRVSKVKKISIPDNRKQLGVDTFNQGKTWRQVTQLLNNTEDPDRDEIDRVSSEIRRFAEKTNQTLEKKSPGRKRESKSDESDV</sequence>
<evidence type="ECO:0000256" key="1">
    <source>
        <dbReference type="SAM" id="MobiDB-lite"/>
    </source>
</evidence>
<feature type="region of interest" description="Disordered" evidence="1">
    <location>
        <begin position="213"/>
        <end position="238"/>
    </location>
</feature>
<name>A0A5C5XZS2_9PLAN</name>
<evidence type="ECO:0000313" key="3">
    <source>
        <dbReference type="Proteomes" id="UP000317238"/>
    </source>
</evidence>
<proteinExistence type="predicted"/>
<organism evidence="2 3">
    <name type="scientific">Crateriforma conspicua</name>
    <dbReference type="NCBI Taxonomy" id="2527996"/>
    <lineage>
        <taxon>Bacteria</taxon>
        <taxon>Pseudomonadati</taxon>
        <taxon>Planctomycetota</taxon>
        <taxon>Planctomycetia</taxon>
        <taxon>Planctomycetales</taxon>
        <taxon>Planctomycetaceae</taxon>
        <taxon>Crateriforma</taxon>
    </lineage>
</organism>
<dbReference type="Proteomes" id="UP000317238">
    <property type="component" value="Unassembled WGS sequence"/>
</dbReference>
<dbReference type="RefSeq" id="WP_146438289.1">
    <property type="nucleotide sequence ID" value="NZ_SJPL01000001.1"/>
</dbReference>
<gene>
    <name evidence="2" type="ORF">Pan14r_06390</name>
</gene>
<comment type="caution">
    <text evidence="2">The sequence shown here is derived from an EMBL/GenBank/DDBJ whole genome shotgun (WGS) entry which is preliminary data.</text>
</comment>
<reference evidence="2 3" key="1">
    <citation type="submission" date="2019-02" db="EMBL/GenBank/DDBJ databases">
        <title>Deep-cultivation of Planctomycetes and their phenomic and genomic characterization uncovers novel biology.</title>
        <authorList>
            <person name="Wiegand S."/>
            <person name="Jogler M."/>
            <person name="Boedeker C."/>
            <person name="Pinto D."/>
            <person name="Vollmers J."/>
            <person name="Rivas-Marin E."/>
            <person name="Kohn T."/>
            <person name="Peeters S.H."/>
            <person name="Heuer A."/>
            <person name="Rast P."/>
            <person name="Oberbeckmann S."/>
            <person name="Bunk B."/>
            <person name="Jeske O."/>
            <person name="Meyerdierks A."/>
            <person name="Storesund J.E."/>
            <person name="Kallscheuer N."/>
            <person name="Luecker S."/>
            <person name="Lage O.M."/>
            <person name="Pohl T."/>
            <person name="Merkel B.J."/>
            <person name="Hornburger P."/>
            <person name="Mueller R.-W."/>
            <person name="Bruemmer F."/>
            <person name="Labrenz M."/>
            <person name="Spormann A.M."/>
            <person name="Op Den Camp H."/>
            <person name="Overmann J."/>
            <person name="Amann R."/>
            <person name="Jetten M.S.M."/>
            <person name="Mascher T."/>
            <person name="Medema M.H."/>
            <person name="Devos D.P."/>
            <person name="Kaster A.-K."/>
            <person name="Ovreas L."/>
            <person name="Rohde M."/>
            <person name="Galperin M.Y."/>
            <person name="Jogler C."/>
        </authorList>
    </citation>
    <scope>NUCLEOTIDE SEQUENCE [LARGE SCALE GENOMIC DNA]</scope>
    <source>
        <strain evidence="2 3">Pan14r</strain>
    </source>
</reference>
<dbReference type="EMBL" id="SJPL01000001">
    <property type="protein sequence ID" value="TWT68394.1"/>
    <property type="molecule type" value="Genomic_DNA"/>
</dbReference>
<dbReference type="AlphaFoldDB" id="A0A5C5XZS2"/>